<evidence type="ECO:0000256" key="3">
    <source>
        <dbReference type="ARBA" id="ARBA00022519"/>
    </source>
</evidence>
<reference evidence="9 10" key="1">
    <citation type="submission" date="2017-03" db="EMBL/GenBank/DDBJ databases">
        <title>Foreign affairs: Plasmid Transfer between Roseobacters and Rhizobia.</title>
        <authorList>
            <person name="Bartling P."/>
            <person name="Bunk B."/>
            <person name="Overmann J."/>
            <person name="Brinkmann H."/>
            <person name="Petersen J."/>
        </authorList>
    </citation>
    <scope>NUCLEOTIDE SEQUENCE [LARGE SCALE GENOMIC DNA]</scope>
    <source>
        <strain evidence="9 10">MACL11</strain>
    </source>
</reference>
<evidence type="ECO:0000256" key="5">
    <source>
        <dbReference type="ARBA" id="ARBA00022970"/>
    </source>
</evidence>
<evidence type="ECO:0000256" key="6">
    <source>
        <dbReference type="ARBA" id="ARBA00022989"/>
    </source>
</evidence>
<evidence type="ECO:0000313" key="10">
    <source>
        <dbReference type="Proteomes" id="UP000191135"/>
    </source>
</evidence>
<evidence type="ECO:0000256" key="2">
    <source>
        <dbReference type="ARBA" id="ARBA00022475"/>
    </source>
</evidence>
<dbReference type="OrthoDB" id="9006207at2"/>
<dbReference type="EMBL" id="CP020330">
    <property type="protein sequence ID" value="AQZ51760.1"/>
    <property type="molecule type" value="Genomic_DNA"/>
</dbReference>
<keyword evidence="2" id="KW-1003">Cell membrane</keyword>
<evidence type="ECO:0000256" key="8">
    <source>
        <dbReference type="SAM" id="Phobius"/>
    </source>
</evidence>
<evidence type="ECO:0000256" key="1">
    <source>
        <dbReference type="ARBA" id="ARBA00022448"/>
    </source>
</evidence>
<keyword evidence="4 8" id="KW-0812">Transmembrane</keyword>
<keyword evidence="10" id="KW-1185">Reference proteome</keyword>
<dbReference type="InterPro" id="IPR010574">
    <property type="entry name" value="Ala_export_AlaE"/>
</dbReference>
<organism evidence="9 10">
    <name type="scientific">Martelella mediterranea DSM 17316</name>
    <dbReference type="NCBI Taxonomy" id="1122214"/>
    <lineage>
        <taxon>Bacteria</taxon>
        <taxon>Pseudomonadati</taxon>
        <taxon>Pseudomonadota</taxon>
        <taxon>Alphaproteobacteria</taxon>
        <taxon>Hyphomicrobiales</taxon>
        <taxon>Aurantimonadaceae</taxon>
        <taxon>Martelella</taxon>
    </lineage>
</organism>
<dbReference type="Proteomes" id="UP000191135">
    <property type="component" value="Chromosome"/>
</dbReference>
<keyword evidence="6 8" id="KW-1133">Transmembrane helix</keyword>
<keyword evidence="5" id="KW-0029">Amino-acid transport</keyword>
<feature type="transmembrane region" description="Helical" evidence="8">
    <location>
        <begin position="40"/>
        <end position="59"/>
    </location>
</feature>
<keyword evidence="7 8" id="KW-0472">Membrane</keyword>
<evidence type="ECO:0000313" key="9">
    <source>
        <dbReference type="EMBL" id="AQZ51760.1"/>
    </source>
</evidence>
<dbReference type="GO" id="GO:0034639">
    <property type="term" value="F:L-amino acid efflux transmembrane transporter activity"/>
    <property type="evidence" value="ECO:0007669"/>
    <property type="project" value="InterPro"/>
</dbReference>
<dbReference type="KEGG" id="mmed:Mame_02432"/>
<dbReference type="eggNOG" id="ENOG502ZRFS">
    <property type="taxonomic scope" value="Bacteria"/>
</dbReference>
<dbReference type="GO" id="GO:0016020">
    <property type="term" value="C:membrane"/>
    <property type="evidence" value="ECO:0007669"/>
    <property type="project" value="InterPro"/>
</dbReference>
<accession>A0A1U9Z274</accession>
<dbReference type="STRING" id="1122214.Mame_02432"/>
<sequence length="148" mass="15951">MSPRMLNFIADTTALVIFFTIVSGFNERLIAGMAWSELLVSRSIGAVLMVLTARPYGLWRDFLFGKVEPKTRTGEFATDCFSLLAFQVPIYIAIIAVGGASGMGILKGAAGFAVLMLVLGRPYGMFLEFVRSRFGLAGKGQKPMSLGG</sequence>
<protein>
    <submittedName>
        <fullName evidence="9">L-alanine exporter AlaE</fullName>
    </submittedName>
</protein>
<gene>
    <name evidence="9" type="primary">alaE</name>
    <name evidence="9" type="ORF">Mame_02432</name>
</gene>
<feature type="transmembrane region" description="Helical" evidence="8">
    <location>
        <begin position="80"/>
        <end position="99"/>
    </location>
</feature>
<feature type="transmembrane region" description="Helical" evidence="8">
    <location>
        <begin position="105"/>
        <end position="124"/>
    </location>
</feature>
<dbReference type="RefSeq" id="WP_018063644.1">
    <property type="nucleotide sequence ID" value="NZ_AQWH01000004.1"/>
</dbReference>
<keyword evidence="3" id="KW-0997">Cell inner membrane</keyword>
<proteinExistence type="predicted"/>
<evidence type="ECO:0000256" key="7">
    <source>
        <dbReference type="ARBA" id="ARBA00023136"/>
    </source>
</evidence>
<dbReference type="Pfam" id="PF06610">
    <property type="entry name" value="AlaE"/>
    <property type="match status" value="1"/>
</dbReference>
<evidence type="ECO:0000256" key="4">
    <source>
        <dbReference type="ARBA" id="ARBA00022692"/>
    </source>
</evidence>
<name>A0A1U9Z274_9HYPH</name>
<dbReference type="AlphaFoldDB" id="A0A1U9Z274"/>
<keyword evidence="1" id="KW-0813">Transport</keyword>